<keyword evidence="1" id="KW-1133">Transmembrane helix</keyword>
<dbReference type="EMBL" id="CP074371">
    <property type="protein sequence ID" value="QVI18869.1"/>
    <property type="molecule type" value="Genomic_DNA"/>
</dbReference>
<protein>
    <submittedName>
        <fullName evidence="2">DUF1353 domain-containing protein</fullName>
    </submittedName>
</protein>
<evidence type="ECO:0000313" key="3">
    <source>
        <dbReference type="Proteomes" id="UP000683310"/>
    </source>
</evidence>
<proteinExistence type="predicted"/>
<name>A0ABX8CH33_9NOCA</name>
<gene>
    <name evidence="2" type="ORF">KHQ06_20380</name>
</gene>
<evidence type="ECO:0000313" key="2">
    <source>
        <dbReference type="EMBL" id="QVI18869.1"/>
    </source>
</evidence>
<reference evidence="2 3" key="1">
    <citation type="submission" date="2021-04" db="EMBL/GenBank/DDBJ databases">
        <title>Nocardia tengchongensis.</title>
        <authorList>
            <person name="Zhuang k."/>
            <person name="Ran Y."/>
            <person name="Li W."/>
        </authorList>
    </citation>
    <scope>NUCLEOTIDE SEQUENCE [LARGE SCALE GENOMIC DNA]</scope>
    <source>
        <strain evidence="2 3">CFH S0057</strain>
    </source>
</reference>
<sequence>MPFLGEQAIVVEEVDAVRWRLQAPLTYRAATDVFHVPVGFLTDFASVPRPLIWLIPRYGAYTRAAIVHDYLCEHAPVDRSDADGIFRRMLRECGVSAPQRWMMWAAVRFGGRMSGAGLREWLLFLPIALPAVLFLAVPFLIDSLFLLLFRVCTELPADIPVERRREEGAVLRLEARAEAAVERVAHR</sequence>
<feature type="transmembrane region" description="Helical" evidence="1">
    <location>
        <begin position="121"/>
        <end position="141"/>
    </location>
</feature>
<keyword evidence="1" id="KW-0472">Membrane</keyword>
<accession>A0ABX8CH33</accession>
<keyword evidence="1" id="KW-0812">Transmembrane</keyword>
<dbReference type="Pfam" id="PF07087">
    <property type="entry name" value="DUF1353"/>
    <property type="match status" value="1"/>
</dbReference>
<dbReference type="Proteomes" id="UP000683310">
    <property type="component" value="Chromosome"/>
</dbReference>
<keyword evidence="3" id="KW-1185">Reference proteome</keyword>
<dbReference type="InterPro" id="IPR010767">
    <property type="entry name" value="Phage_CGC-2007_Cje0229"/>
</dbReference>
<organism evidence="2 3">
    <name type="scientific">Nocardia tengchongensis</name>
    <dbReference type="NCBI Taxonomy" id="2055889"/>
    <lineage>
        <taxon>Bacteria</taxon>
        <taxon>Bacillati</taxon>
        <taxon>Actinomycetota</taxon>
        <taxon>Actinomycetes</taxon>
        <taxon>Mycobacteriales</taxon>
        <taxon>Nocardiaceae</taxon>
        <taxon>Nocardia</taxon>
    </lineage>
</organism>
<evidence type="ECO:0000256" key="1">
    <source>
        <dbReference type="SAM" id="Phobius"/>
    </source>
</evidence>